<dbReference type="Pfam" id="PF01261">
    <property type="entry name" value="AP_endonuc_2"/>
    <property type="match status" value="1"/>
</dbReference>
<dbReference type="STRING" id="1001994.MY1_0107"/>
<keyword evidence="3" id="KW-1185">Reference proteome</keyword>
<dbReference type="InterPro" id="IPR013022">
    <property type="entry name" value="Xyl_isomerase-like_TIM-brl"/>
</dbReference>
<comment type="caution">
    <text evidence="2">The sequence shown here is derived from an EMBL/GenBank/DDBJ whole genome shotgun (WGS) entry which is preliminary data.</text>
</comment>
<name>F9CYB6_9ARCH</name>
<sequence>MKLSFSTNAYRNYSIEDSIRSISSVGYDAIELMCDTPHAFPPLSAEKIDSIKKILQENQMKISNLNGFMMCAVNDFHHPSWIEKNQKERNIRIQHTKYCIELASKLGVKTVSTEPGGPLLGLSEKEGLELFYDGLNEVIPVAEKNNVKLLIEPEPGLLIENSSQFLNFMSRFNTKYIGLNFDVGHFFCVGERPDKLIKTLADFISHIHLEDIAESREHKHLIPGHGVIDLKKVFDAISDINYKNYITIELYPYLDNPENAAKEAMQFIHSLNLK</sequence>
<organism evidence="2 3">
    <name type="scientific">Nitrosarchaeum koreense MY1</name>
    <dbReference type="NCBI Taxonomy" id="1001994"/>
    <lineage>
        <taxon>Archaea</taxon>
        <taxon>Nitrososphaerota</taxon>
        <taxon>Nitrososphaeria</taxon>
        <taxon>Nitrosopumilales</taxon>
        <taxon>Nitrosopumilaceae</taxon>
        <taxon>Nitrosarchaeum</taxon>
    </lineage>
</organism>
<dbReference type="OrthoDB" id="372143at2157"/>
<dbReference type="EMBL" id="AFPU01000001">
    <property type="protein sequence ID" value="EGP92894.1"/>
    <property type="molecule type" value="Genomic_DNA"/>
</dbReference>
<keyword evidence="2" id="KW-0413">Isomerase</keyword>
<protein>
    <submittedName>
        <fullName evidence="2">Xylose isomerase domain protein TIM barrel</fullName>
    </submittedName>
</protein>
<dbReference type="InterPro" id="IPR036237">
    <property type="entry name" value="Xyl_isomerase-like_sf"/>
</dbReference>
<dbReference type="Proteomes" id="UP000004440">
    <property type="component" value="Unassembled WGS sequence"/>
</dbReference>
<gene>
    <name evidence="2" type="ORF">MY1_0107</name>
</gene>
<dbReference type="RefSeq" id="WP_007549488.1">
    <property type="nucleotide sequence ID" value="NZ_AFPU01000001.1"/>
</dbReference>
<dbReference type="SUPFAM" id="SSF51658">
    <property type="entry name" value="Xylose isomerase-like"/>
    <property type="match status" value="1"/>
</dbReference>
<accession>F9CYB6</accession>
<dbReference type="GO" id="GO:0016853">
    <property type="term" value="F:isomerase activity"/>
    <property type="evidence" value="ECO:0007669"/>
    <property type="project" value="UniProtKB-KW"/>
</dbReference>
<reference evidence="2 3" key="1">
    <citation type="journal article" date="2011" name="J. Bacteriol.">
        <title>Genome Sequence of an Ammonia-Oxidizing Soil Archaeon, "Candidatus Nitrosoarchaeum koreensis" MY1.</title>
        <authorList>
            <person name="Kim B.K."/>
            <person name="Jung M.Y."/>
            <person name="Yu D.S."/>
            <person name="Park S.J."/>
            <person name="Oh T.K."/>
            <person name="Rhee S.K."/>
            <person name="Kim J.F."/>
        </authorList>
    </citation>
    <scope>NUCLEOTIDE SEQUENCE [LARGE SCALE GENOMIC DNA]</scope>
    <source>
        <strain evidence="2 3">MY1</strain>
    </source>
</reference>
<proteinExistence type="predicted"/>
<evidence type="ECO:0000313" key="3">
    <source>
        <dbReference type="Proteomes" id="UP000004440"/>
    </source>
</evidence>
<dbReference type="Gene3D" id="3.20.20.150">
    <property type="entry name" value="Divalent-metal-dependent TIM barrel enzymes"/>
    <property type="match status" value="1"/>
</dbReference>
<dbReference type="PANTHER" id="PTHR12110:SF21">
    <property type="entry name" value="XYLOSE ISOMERASE-LIKE TIM BARREL DOMAIN-CONTAINING PROTEIN"/>
    <property type="match status" value="1"/>
</dbReference>
<dbReference type="PANTHER" id="PTHR12110">
    <property type="entry name" value="HYDROXYPYRUVATE ISOMERASE"/>
    <property type="match status" value="1"/>
</dbReference>
<feature type="domain" description="Xylose isomerase-like TIM barrel" evidence="1">
    <location>
        <begin position="21"/>
        <end position="269"/>
    </location>
</feature>
<evidence type="ECO:0000313" key="2">
    <source>
        <dbReference type="EMBL" id="EGP92894.1"/>
    </source>
</evidence>
<dbReference type="AlphaFoldDB" id="F9CYB6"/>
<evidence type="ECO:0000259" key="1">
    <source>
        <dbReference type="Pfam" id="PF01261"/>
    </source>
</evidence>
<dbReference type="InterPro" id="IPR050312">
    <property type="entry name" value="IolE/XylAMocC-like"/>
</dbReference>